<dbReference type="EMBL" id="JAFJYH010000146">
    <property type="protein sequence ID" value="KAG4417735.1"/>
    <property type="molecule type" value="Genomic_DNA"/>
</dbReference>
<dbReference type="PANTHER" id="PTHR42973">
    <property type="entry name" value="BINDING OXIDOREDUCTASE, PUTATIVE (AFU_ORTHOLOGUE AFUA_1G17690)-RELATED"/>
    <property type="match status" value="1"/>
</dbReference>
<dbReference type="InterPro" id="IPR016169">
    <property type="entry name" value="FAD-bd_PCMH_sub2"/>
</dbReference>
<protein>
    <recommendedName>
        <fullName evidence="7">FAD-binding PCMH-type domain-containing protein</fullName>
    </recommendedName>
</protein>
<keyword evidence="3" id="KW-0285">Flavoprotein</keyword>
<evidence type="ECO:0000313" key="8">
    <source>
        <dbReference type="EMBL" id="KAG4417735.1"/>
    </source>
</evidence>
<dbReference type="GO" id="GO:0016491">
    <property type="term" value="F:oxidoreductase activity"/>
    <property type="evidence" value="ECO:0007669"/>
    <property type="project" value="UniProtKB-KW"/>
</dbReference>
<evidence type="ECO:0000256" key="5">
    <source>
        <dbReference type="ARBA" id="ARBA00023002"/>
    </source>
</evidence>
<organism evidence="8 9">
    <name type="scientific">Cadophora malorum</name>
    <dbReference type="NCBI Taxonomy" id="108018"/>
    <lineage>
        <taxon>Eukaryota</taxon>
        <taxon>Fungi</taxon>
        <taxon>Dikarya</taxon>
        <taxon>Ascomycota</taxon>
        <taxon>Pezizomycotina</taxon>
        <taxon>Leotiomycetes</taxon>
        <taxon>Helotiales</taxon>
        <taxon>Ploettnerulaceae</taxon>
        <taxon>Cadophora</taxon>
    </lineage>
</organism>
<comment type="similarity">
    <text evidence="2">Belongs to the oxygen-dependent FAD-linked oxidoreductase family.</text>
</comment>
<dbReference type="InterPro" id="IPR050416">
    <property type="entry name" value="FAD-linked_Oxidoreductase"/>
</dbReference>
<accession>A0A8H7TA35</accession>
<dbReference type="InterPro" id="IPR036318">
    <property type="entry name" value="FAD-bd_PCMH-like_sf"/>
</dbReference>
<dbReference type="Proteomes" id="UP000664132">
    <property type="component" value="Unassembled WGS sequence"/>
</dbReference>
<name>A0A8H7TA35_9HELO</name>
<dbReference type="PANTHER" id="PTHR42973:SF9">
    <property type="entry name" value="FAD-BINDING PCMH-TYPE DOMAIN-CONTAINING PROTEIN-RELATED"/>
    <property type="match status" value="1"/>
</dbReference>
<evidence type="ECO:0000256" key="1">
    <source>
        <dbReference type="ARBA" id="ARBA00001974"/>
    </source>
</evidence>
<dbReference type="OrthoDB" id="9996127at2759"/>
<keyword evidence="4" id="KW-0274">FAD</keyword>
<proteinExistence type="inferred from homology"/>
<reference evidence="8" key="1">
    <citation type="submission" date="2021-02" db="EMBL/GenBank/DDBJ databases">
        <title>Genome sequence Cadophora malorum strain M34.</title>
        <authorList>
            <person name="Stefanovic E."/>
            <person name="Vu D."/>
            <person name="Scully C."/>
            <person name="Dijksterhuis J."/>
            <person name="Roader J."/>
            <person name="Houbraken J."/>
        </authorList>
    </citation>
    <scope>NUCLEOTIDE SEQUENCE</scope>
    <source>
        <strain evidence="8">M34</strain>
    </source>
</reference>
<dbReference type="Gene3D" id="3.30.465.10">
    <property type="match status" value="1"/>
</dbReference>
<keyword evidence="5" id="KW-0560">Oxidoreductase</keyword>
<dbReference type="PROSITE" id="PS51387">
    <property type="entry name" value="FAD_PCMH"/>
    <property type="match status" value="1"/>
</dbReference>
<dbReference type="Pfam" id="PF01565">
    <property type="entry name" value="FAD_binding_4"/>
    <property type="match status" value="1"/>
</dbReference>
<feature type="chain" id="PRO_5034349867" description="FAD-binding PCMH-type domain-containing protein" evidence="6">
    <location>
        <begin position="23"/>
        <end position="499"/>
    </location>
</feature>
<evidence type="ECO:0000256" key="3">
    <source>
        <dbReference type="ARBA" id="ARBA00022630"/>
    </source>
</evidence>
<comment type="cofactor">
    <cofactor evidence="1">
        <name>FAD</name>
        <dbReference type="ChEBI" id="CHEBI:57692"/>
    </cofactor>
</comment>
<keyword evidence="6" id="KW-0732">Signal</keyword>
<feature type="signal peptide" evidence="6">
    <location>
        <begin position="1"/>
        <end position="22"/>
    </location>
</feature>
<evidence type="ECO:0000259" key="7">
    <source>
        <dbReference type="PROSITE" id="PS51387"/>
    </source>
</evidence>
<evidence type="ECO:0000256" key="2">
    <source>
        <dbReference type="ARBA" id="ARBA00005466"/>
    </source>
</evidence>
<dbReference type="Gene3D" id="3.40.462.20">
    <property type="match status" value="1"/>
</dbReference>
<evidence type="ECO:0000256" key="4">
    <source>
        <dbReference type="ARBA" id="ARBA00022827"/>
    </source>
</evidence>
<feature type="domain" description="FAD-binding PCMH-type" evidence="7">
    <location>
        <begin position="64"/>
        <end position="233"/>
    </location>
</feature>
<sequence length="499" mass="53908">MQFLQIAAFSAWAAATVCGATSVPVIARGVNYNQLSAKLSASAKIYLPGSELFSDYTARWSNVSTPVANVVVVPATEKDVVQIVKFANQNSVPFLVTNGVHGSITTLGAMKSGIEIYMTQLNSIKIAADGKTVTVGGGVMSKNITDTLWAAGKQTVTGTCECVSYLGPGLGGGHGWLQGRYGLVSDQFVSWNVVLASGKLVTVNKNSDLFWAMKGAGHNFGIVTSMTSKIYDLVRPNYALKTLIFTGDKVQDVYRVANEQWLINGKVMPVDLINWSYWFFDPTMDTKPVIAFYLIQEGVDVVSSAYSAAFEALGPIVNTDTPGDYRDLAAWTGISLTDGPCSKSGNANPRFPIYLKSYNTAAQAAVYELFKNATTTPGTPFANALFMFEGYSMQGVQALRTDATAFAYREDNLLVAPLLTYKSTGAASDAVASKLGNQIRDVLYKASGQKSLNTYVNYAYGDETAKAWYGADSWRQSRLQCLKKDYDPSGKFSFYAPIA</sequence>
<dbReference type="AlphaFoldDB" id="A0A8H7TA35"/>
<dbReference type="InterPro" id="IPR006094">
    <property type="entry name" value="Oxid_FAD_bind_N"/>
</dbReference>
<dbReference type="SUPFAM" id="SSF56176">
    <property type="entry name" value="FAD-binding/transporter-associated domain-like"/>
    <property type="match status" value="1"/>
</dbReference>
<dbReference type="InterPro" id="IPR016166">
    <property type="entry name" value="FAD-bd_PCMH"/>
</dbReference>
<evidence type="ECO:0000256" key="6">
    <source>
        <dbReference type="SAM" id="SignalP"/>
    </source>
</evidence>
<evidence type="ECO:0000313" key="9">
    <source>
        <dbReference type="Proteomes" id="UP000664132"/>
    </source>
</evidence>
<keyword evidence="9" id="KW-1185">Reference proteome</keyword>
<gene>
    <name evidence="8" type="ORF">IFR04_009104</name>
</gene>
<dbReference type="GO" id="GO:0071949">
    <property type="term" value="F:FAD binding"/>
    <property type="evidence" value="ECO:0007669"/>
    <property type="project" value="InterPro"/>
</dbReference>
<comment type="caution">
    <text evidence="8">The sequence shown here is derived from an EMBL/GenBank/DDBJ whole genome shotgun (WGS) entry which is preliminary data.</text>
</comment>